<gene>
    <name evidence="2" type="ORF">FHS31_001315</name>
</gene>
<dbReference type="RefSeq" id="WP_167072556.1">
    <property type="nucleotide sequence ID" value="NZ_JAAOZC010000002.1"/>
</dbReference>
<protein>
    <recommendedName>
        <fullName evidence="4">17 kDa surface antigen</fullName>
    </recommendedName>
</protein>
<evidence type="ECO:0000313" key="3">
    <source>
        <dbReference type="Proteomes" id="UP000727456"/>
    </source>
</evidence>
<accession>A0ABX0TQB7</accession>
<organism evidence="2 3">
    <name type="scientific">Sphingomonas vulcanisoli</name>
    <dbReference type="NCBI Taxonomy" id="1658060"/>
    <lineage>
        <taxon>Bacteria</taxon>
        <taxon>Pseudomonadati</taxon>
        <taxon>Pseudomonadota</taxon>
        <taxon>Alphaproteobacteria</taxon>
        <taxon>Sphingomonadales</taxon>
        <taxon>Sphingomonadaceae</taxon>
        <taxon>Sphingomonas</taxon>
    </lineage>
</organism>
<keyword evidence="3" id="KW-1185">Reference proteome</keyword>
<reference evidence="2 3" key="1">
    <citation type="submission" date="2020-03" db="EMBL/GenBank/DDBJ databases">
        <title>Genomic Encyclopedia of Type Strains, Phase III (KMG-III): the genomes of soil and plant-associated and newly described type strains.</title>
        <authorList>
            <person name="Whitman W."/>
        </authorList>
    </citation>
    <scope>NUCLEOTIDE SEQUENCE [LARGE SCALE GENOMIC DNA]</scope>
    <source>
        <strain evidence="2 3">CECT 8804</strain>
    </source>
</reference>
<sequence length="103" mass="10370">MKTKLGIAALIAAVAAPSIVPIAPADAQGYYRTYNGHRHYYRYRCKKSKGTTGLLAGAGGGGLGAAALGAGPVGIAAGVIGGGLLGRHLDKKHDAAQNRRNGC</sequence>
<comment type="caution">
    <text evidence="2">The sequence shown here is derived from an EMBL/GenBank/DDBJ whole genome shotgun (WGS) entry which is preliminary data.</text>
</comment>
<evidence type="ECO:0008006" key="4">
    <source>
        <dbReference type="Google" id="ProtNLM"/>
    </source>
</evidence>
<feature type="chain" id="PRO_5047111268" description="17 kDa surface antigen" evidence="1">
    <location>
        <begin position="28"/>
        <end position="103"/>
    </location>
</feature>
<keyword evidence="1" id="KW-0732">Signal</keyword>
<dbReference type="Proteomes" id="UP000727456">
    <property type="component" value="Unassembled WGS sequence"/>
</dbReference>
<name>A0ABX0TQB7_9SPHN</name>
<dbReference type="EMBL" id="JAAOZC010000002">
    <property type="protein sequence ID" value="NIJ07719.1"/>
    <property type="molecule type" value="Genomic_DNA"/>
</dbReference>
<evidence type="ECO:0000313" key="2">
    <source>
        <dbReference type="EMBL" id="NIJ07719.1"/>
    </source>
</evidence>
<evidence type="ECO:0000256" key="1">
    <source>
        <dbReference type="SAM" id="SignalP"/>
    </source>
</evidence>
<feature type="signal peptide" evidence="1">
    <location>
        <begin position="1"/>
        <end position="27"/>
    </location>
</feature>
<proteinExistence type="predicted"/>